<evidence type="ECO:0000313" key="12">
    <source>
        <dbReference type="EMBL" id="CAH0386214.1"/>
    </source>
</evidence>
<feature type="domain" description="Homeobox" evidence="10">
    <location>
        <begin position="232"/>
        <end position="302"/>
    </location>
</feature>
<keyword evidence="2" id="KW-0677">Repeat</keyword>
<feature type="domain" description="CMP" evidence="11">
    <location>
        <begin position="18"/>
        <end position="121"/>
    </location>
</feature>
<dbReference type="FunFam" id="1.10.10.60:FF:000169">
    <property type="entry name" value="DNA-binding protein SATB1"/>
    <property type="match status" value="1"/>
</dbReference>
<evidence type="ECO:0000256" key="3">
    <source>
        <dbReference type="ARBA" id="ARBA00022843"/>
    </source>
</evidence>
<dbReference type="GO" id="GO:0000981">
    <property type="term" value="F:DNA-binding transcription factor activity, RNA polymerase II-specific"/>
    <property type="evidence" value="ECO:0007669"/>
    <property type="project" value="TreeGrafter"/>
</dbReference>
<dbReference type="Pfam" id="PF16534">
    <property type="entry name" value="ULD"/>
    <property type="match status" value="1"/>
</dbReference>
<evidence type="ECO:0000256" key="8">
    <source>
        <dbReference type="RuleBase" id="RU000682"/>
    </source>
</evidence>
<dbReference type="Gene3D" id="1.10.10.60">
    <property type="entry name" value="Homeodomain-like"/>
    <property type="match status" value="1"/>
</dbReference>
<dbReference type="GO" id="GO:0000978">
    <property type="term" value="F:RNA polymerase II cis-regulatory region sequence-specific DNA binding"/>
    <property type="evidence" value="ECO:0007669"/>
    <property type="project" value="TreeGrafter"/>
</dbReference>
<dbReference type="PROSITE" id="PS50071">
    <property type="entry name" value="HOMEOBOX_2"/>
    <property type="match status" value="1"/>
</dbReference>
<dbReference type="SUPFAM" id="SSF46689">
    <property type="entry name" value="Homeodomain-like"/>
    <property type="match status" value="1"/>
</dbReference>
<organism evidence="12 13">
    <name type="scientific">Bemisia tabaci</name>
    <name type="common">Sweetpotato whitefly</name>
    <name type="synonym">Aleurodes tabaci</name>
    <dbReference type="NCBI Taxonomy" id="7038"/>
    <lineage>
        <taxon>Eukaryota</taxon>
        <taxon>Metazoa</taxon>
        <taxon>Ecdysozoa</taxon>
        <taxon>Arthropoda</taxon>
        <taxon>Hexapoda</taxon>
        <taxon>Insecta</taxon>
        <taxon>Pterygota</taxon>
        <taxon>Neoptera</taxon>
        <taxon>Paraneoptera</taxon>
        <taxon>Hemiptera</taxon>
        <taxon>Sternorrhyncha</taxon>
        <taxon>Aleyrodoidea</taxon>
        <taxon>Aleyrodidae</taxon>
        <taxon>Aleyrodinae</taxon>
        <taxon>Bemisia</taxon>
    </lineage>
</organism>
<evidence type="ECO:0000256" key="7">
    <source>
        <dbReference type="PROSITE-ProRule" id="PRU00108"/>
    </source>
</evidence>
<dbReference type="InterPro" id="IPR001356">
    <property type="entry name" value="HD"/>
</dbReference>
<reference evidence="12" key="1">
    <citation type="submission" date="2021-12" db="EMBL/GenBank/DDBJ databases">
        <authorList>
            <person name="King R."/>
        </authorList>
    </citation>
    <scope>NUCLEOTIDE SEQUENCE</scope>
</reference>
<feature type="compositionally biased region" description="Polar residues" evidence="9">
    <location>
        <begin position="320"/>
        <end position="340"/>
    </location>
</feature>
<dbReference type="InterPro" id="IPR009057">
    <property type="entry name" value="Homeodomain-like_sf"/>
</dbReference>
<protein>
    <recommendedName>
        <fullName evidence="14">DNA-binding protein SATB2</fullName>
    </recommendedName>
</protein>
<dbReference type="InterPro" id="IPR032392">
    <property type="entry name" value="ULD"/>
</dbReference>
<feature type="region of interest" description="Disordered" evidence="9">
    <location>
        <begin position="318"/>
        <end position="351"/>
    </location>
</feature>
<dbReference type="InterPro" id="IPR038224">
    <property type="entry name" value="SATB_ULD_sf"/>
</dbReference>
<evidence type="ECO:0000256" key="6">
    <source>
        <dbReference type="ARBA" id="ARBA00023242"/>
    </source>
</evidence>
<evidence type="ECO:0000313" key="13">
    <source>
        <dbReference type="Proteomes" id="UP001152759"/>
    </source>
</evidence>
<comment type="subcellular location">
    <subcellularLocation>
        <location evidence="1 7 8">Nucleus</location>
    </subcellularLocation>
</comment>
<dbReference type="AlphaFoldDB" id="A0A9P0F347"/>
<dbReference type="EMBL" id="OU963864">
    <property type="protein sequence ID" value="CAH0386214.1"/>
    <property type="molecule type" value="Genomic_DNA"/>
</dbReference>
<keyword evidence="4 7" id="KW-0238">DNA-binding</keyword>
<evidence type="ECO:0000256" key="5">
    <source>
        <dbReference type="ARBA" id="ARBA00023155"/>
    </source>
</evidence>
<evidence type="ECO:0008006" key="14">
    <source>
        <dbReference type="Google" id="ProtNLM"/>
    </source>
</evidence>
<dbReference type="InterPro" id="IPR039673">
    <property type="entry name" value="SATB1/SATB2"/>
</dbReference>
<sequence>MEPGRRAVGEAAAGVNEGKSLPVHCVVEIISSLQSWKTEGQVETDSYVIIPANTVFCDLVQVALHRLGYSRENAAAAKGSVVIKNWKPLSFDKISDNPQVTVGDILGELTTVATLKIQIFRSRPDVITEMKDKLLRLLLMQSHNHLILSGCPLDELTLSQLVRSQCSSLALGEPSEEIRRKFDAWWYMQIPKPPKMPVFHQSPPTFEKPVDKTPDDRVHPVLQTVESQYRTQKTRMRTSFDPELELPKLQRWFIENQHPSRQQIQQYVMELNSLDSRRGRKPLDINNVVYWFKNARAAQKRAEVRNLSSGLHCHFPINGYHSNSQSPSDTGMMSKAATSPDSRDDDEESRLSINKRSCVKILNANLVSSHTFYTNLYPILVTAPTTSF</sequence>
<dbReference type="SMART" id="SM00389">
    <property type="entry name" value="HOX"/>
    <property type="match status" value="1"/>
</dbReference>
<accession>A0A9P0F347</accession>
<evidence type="ECO:0000256" key="1">
    <source>
        <dbReference type="ARBA" id="ARBA00004123"/>
    </source>
</evidence>
<name>A0A9P0F347_BEMTA</name>
<dbReference type="CDD" id="cd00086">
    <property type="entry name" value="homeodomain"/>
    <property type="match status" value="1"/>
</dbReference>
<dbReference type="CDD" id="cd11585">
    <property type="entry name" value="SATB1_N"/>
    <property type="match status" value="1"/>
</dbReference>
<dbReference type="PANTHER" id="PTHR15116:SF16">
    <property type="entry name" value="DEFECTIVE PROVENTRICULUS, ISOFORM A"/>
    <property type="match status" value="1"/>
</dbReference>
<evidence type="ECO:0000256" key="4">
    <source>
        <dbReference type="ARBA" id="ARBA00023125"/>
    </source>
</evidence>
<dbReference type="GO" id="GO:0006338">
    <property type="term" value="P:chromatin remodeling"/>
    <property type="evidence" value="ECO:0007669"/>
    <property type="project" value="InterPro"/>
</dbReference>
<keyword evidence="5 7" id="KW-0371">Homeobox</keyword>
<evidence type="ECO:0000259" key="10">
    <source>
        <dbReference type="PROSITE" id="PS50071"/>
    </source>
</evidence>
<dbReference type="PROSITE" id="PS51982">
    <property type="entry name" value="CMP"/>
    <property type="match status" value="1"/>
</dbReference>
<keyword evidence="13" id="KW-1185">Reference proteome</keyword>
<dbReference type="Proteomes" id="UP001152759">
    <property type="component" value="Chromosome 3"/>
</dbReference>
<gene>
    <name evidence="12" type="ORF">BEMITA_LOCUS5364</name>
</gene>
<dbReference type="PANTHER" id="PTHR15116">
    <property type="entry name" value="DNA-BINDING PROTEIN SATB FAMILY MEMBER"/>
    <property type="match status" value="1"/>
</dbReference>
<keyword evidence="3" id="KW-0832">Ubl conjugation</keyword>
<proteinExistence type="predicted"/>
<dbReference type="Gene3D" id="3.10.20.710">
    <property type="entry name" value="SATB, ubiquitin-like oligomerisation domain"/>
    <property type="match status" value="1"/>
</dbReference>
<evidence type="ECO:0000256" key="9">
    <source>
        <dbReference type="SAM" id="MobiDB-lite"/>
    </source>
</evidence>
<evidence type="ECO:0000256" key="2">
    <source>
        <dbReference type="ARBA" id="ARBA00022737"/>
    </source>
</evidence>
<feature type="DNA-binding region" description="Homeobox" evidence="7">
    <location>
        <begin position="234"/>
        <end position="303"/>
    </location>
</feature>
<dbReference type="FunFam" id="3.10.20.710:FF:000002">
    <property type="entry name" value="Defective proventriculus, isoform A"/>
    <property type="match status" value="1"/>
</dbReference>
<dbReference type="Pfam" id="PF00046">
    <property type="entry name" value="Homeodomain"/>
    <property type="match status" value="1"/>
</dbReference>
<keyword evidence="6 7" id="KW-0539">Nucleus</keyword>
<evidence type="ECO:0000259" key="11">
    <source>
        <dbReference type="PROSITE" id="PS51982"/>
    </source>
</evidence>
<dbReference type="GO" id="GO:0005634">
    <property type="term" value="C:nucleus"/>
    <property type="evidence" value="ECO:0007669"/>
    <property type="project" value="UniProtKB-SubCell"/>
</dbReference>